<sequence>MKNEDLDIIKEKTYRFALLCMTVVFCSLWFFLFKVKACDNVTKEELCHEEFIEITSDTHRHKCFVGASVEVVNSPPAPKAGIMCHCINNRPDASTASSAQQK</sequence>
<keyword evidence="1" id="KW-0812">Transmembrane</keyword>
<name>A0A6J5RR65_9CAUD</name>
<proteinExistence type="predicted"/>
<evidence type="ECO:0000313" key="2">
    <source>
        <dbReference type="EMBL" id="CAB4196796.1"/>
    </source>
</evidence>
<keyword evidence="1" id="KW-0472">Membrane</keyword>
<dbReference type="EMBL" id="LR797252">
    <property type="protein sequence ID" value="CAB4196796.1"/>
    <property type="molecule type" value="Genomic_DNA"/>
</dbReference>
<reference evidence="2" key="1">
    <citation type="submission" date="2020-05" db="EMBL/GenBank/DDBJ databases">
        <authorList>
            <person name="Chiriac C."/>
            <person name="Salcher M."/>
            <person name="Ghai R."/>
            <person name="Kavagutti S V."/>
        </authorList>
    </citation>
    <scope>NUCLEOTIDE SEQUENCE</scope>
</reference>
<evidence type="ECO:0000256" key="1">
    <source>
        <dbReference type="SAM" id="Phobius"/>
    </source>
</evidence>
<keyword evidence="1" id="KW-1133">Transmembrane helix</keyword>
<protein>
    <submittedName>
        <fullName evidence="2">Uncharacterized protein</fullName>
    </submittedName>
</protein>
<gene>
    <name evidence="2" type="ORF">UFOVP1290_316</name>
</gene>
<accession>A0A6J5RR65</accession>
<organism evidence="2">
    <name type="scientific">uncultured Caudovirales phage</name>
    <dbReference type="NCBI Taxonomy" id="2100421"/>
    <lineage>
        <taxon>Viruses</taxon>
        <taxon>Duplodnaviria</taxon>
        <taxon>Heunggongvirae</taxon>
        <taxon>Uroviricota</taxon>
        <taxon>Caudoviricetes</taxon>
        <taxon>Peduoviridae</taxon>
        <taxon>Maltschvirus</taxon>
        <taxon>Maltschvirus maltsch</taxon>
    </lineage>
</organism>
<feature type="transmembrane region" description="Helical" evidence="1">
    <location>
        <begin position="12"/>
        <end position="33"/>
    </location>
</feature>